<evidence type="ECO:0000313" key="1">
    <source>
        <dbReference type="EMBL" id="OLQ12647.1"/>
    </source>
</evidence>
<comment type="caution">
    <text evidence="1">The sequence shown here is derived from an EMBL/GenBank/DDBJ whole genome shotgun (WGS) entry which is preliminary data.</text>
</comment>
<organism evidence="1 2">
    <name type="scientific">Symbiodinium microadriaticum</name>
    <name type="common">Dinoflagellate</name>
    <name type="synonym">Zooxanthella microadriatica</name>
    <dbReference type="NCBI Taxonomy" id="2951"/>
    <lineage>
        <taxon>Eukaryota</taxon>
        <taxon>Sar</taxon>
        <taxon>Alveolata</taxon>
        <taxon>Dinophyceae</taxon>
        <taxon>Suessiales</taxon>
        <taxon>Symbiodiniaceae</taxon>
        <taxon>Symbiodinium</taxon>
    </lineage>
</organism>
<sequence length="415" mass="47596">MTEEQAVAEVDDDFEALLRLVELEHQDDPRHQDIIKVLEIVAVFLGDNRADDVEVFSGANSERKRGSNSSWILEKLECFAFPCQSDVGASVRCFTPSRVTGLLDFSFDESGRQVAIDRPGGTVQLEELRALRQELDEHLRMQLYFTVKMKFHLEAILPDADLDDDGNVVEFESRETYLLSPAPWVVAPDADMERRLTSIVETAREKLDQHLEAAALRGSGDLIGGIRQVYILVSPGAEMARLPPAPAVGNRPVGTFVRLPPELERKKCFWNPQTADHSCFAWCIRAALLGVENLDRIKRRTLARLSDAMLFQEGYAPVSGQHKKHRAEVVPRNFGFDFSTLPAGDRGVTWADIEEFERVNGHRLRIFVWEWHKVEWRQQTVYETVFERVVVREPRLMNHPFEKEIHLLRHENHFF</sequence>
<gene>
    <name evidence="1" type="ORF">AK812_SmicGene3404</name>
</gene>
<dbReference type="EMBL" id="LSRX01000040">
    <property type="protein sequence ID" value="OLQ12647.1"/>
    <property type="molecule type" value="Genomic_DNA"/>
</dbReference>
<keyword evidence="2" id="KW-1185">Reference proteome</keyword>
<dbReference type="Proteomes" id="UP000186817">
    <property type="component" value="Unassembled WGS sequence"/>
</dbReference>
<protein>
    <submittedName>
        <fullName evidence="1">Uncharacterized protein</fullName>
    </submittedName>
</protein>
<dbReference type="OrthoDB" id="10273835at2759"/>
<dbReference type="AlphaFoldDB" id="A0A1Q9EYW1"/>
<proteinExistence type="predicted"/>
<name>A0A1Q9EYW1_SYMMI</name>
<evidence type="ECO:0000313" key="2">
    <source>
        <dbReference type="Proteomes" id="UP000186817"/>
    </source>
</evidence>
<accession>A0A1Q9EYW1</accession>
<reference evidence="1 2" key="1">
    <citation type="submission" date="2016-02" db="EMBL/GenBank/DDBJ databases">
        <title>Genome analysis of coral dinoflagellate symbionts highlights evolutionary adaptations to a symbiotic lifestyle.</title>
        <authorList>
            <person name="Aranda M."/>
            <person name="Li Y."/>
            <person name="Liew Y.J."/>
            <person name="Baumgarten S."/>
            <person name="Simakov O."/>
            <person name="Wilson M."/>
            <person name="Piel J."/>
            <person name="Ashoor H."/>
            <person name="Bougouffa S."/>
            <person name="Bajic V.B."/>
            <person name="Ryu T."/>
            <person name="Ravasi T."/>
            <person name="Bayer T."/>
            <person name="Micklem G."/>
            <person name="Kim H."/>
            <person name="Bhak J."/>
            <person name="Lajeunesse T.C."/>
            <person name="Voolstra C.R."/>
        </authorList>
    </citation>
    <scope>NUCLEOTIDE SEQUENCE [LARGE SCALE GENOMIC DNA]</scope>
    <source>
        <strain evidence="1 2">CCMP2467</strain>
    </source>
</reference>